<dbReference type="STRING" id="1048340.SAMN05444487_1082"/>
<evidence type="ECO:0000256" key="1">
    <source>
        <dbReference type="PROSITE-ProRule" id="PRU00285"/>
    </source>
</evidence>
<sequence>MLRPWLAKGPEDWVGEIFLQMQRLSQELEQNRIHGDFYQKDGMLIVMIEIPGLRERHEIDVRVEGQILIVRGTTGSTDSVEESAFVYEMLLPGKVEVSRMETHADPTDRMLTIRLPLM</sequence>
<dbReference type="OrthoDB" id="2989339at2"/>
<dbReference type="EMBL" id="FNNQ01000008">
    <property type="protein sequence ID" value="SDW94366.1"/>
    <property type="molecule type" value="Genomic_DNA"/>
</dbReference>
<protein>
    <submittedName>
        <fullName evidence="3">Molecular chaperone IbpA, HSP20 family</fullName>
    </submittedName>
</protein>
<reference evidence="3 4" key="1">
    <citation type="submission" date="2016-10" db="EMBL/GenBank/DDBJ databases">
        <authorList>
            <person name="de Groot N.N."/>
        </authorList>
    </citation>
    <scope>NUCLEOTIDE SEQUENCE [LARGE SCALE GENOMIC DNA]</scope>
    <source>
        <strain evidence="3 4">DSM 45610</strain>
    </source>
</reference>
<proteinExistence type="inferred from homology"/>
<evidence type="ECO:0000259" key="2">
    <source>
        <dbReference type="PROSITE" id="PS01031"/>
    </source>
</evidence>
<dbReference type="Proteomes" id="UP000198534">
    <property type="component" value="Unassembled WGS sequence"/>
</dbReference>
<keyword evidence="4" id="KW-1185">Reference proteome</keyword>
<dbReference type="AlphaFoldDB" id="A0A1H2XNQ2"/>
<dbReference type="PROSITE" id="PS01031">
    <property type="entry name" value="SHSP"/>
    <property type="match status" value="1"/>
</dbReference>
<organism evidence="3 4">
    <name type="scientific">Marininema mesophilum</name>
    <dbReference type="NCBI Taxonomy" id="1048340"/>
    <lineage>
        <taxon>Bacteria</taxon>
        <taxon>Bacillati</taxon>
        <taxon>Bacillota</taxon>
        <taxon>Bacilli</taxon>
        <taxon>Bacillales</taxon>
        <taxon>Thermoactinomycetaceae</taxon>
        <taxon>Marininema</taxon>
    </lineage>
</organism>
<name>A0A1H2XNQ2_9BACL</name>
<comment type="similarity">
    <text evidence="1">Belongs to the small heat shock protein (HSP20) family.</text>
</comment>
<dbReference type="SUPFAM" id="SSF49764">
    <property type="entry name" value="HSP20-like chaperones"/>
    <property type="match status" value="1"/>
</dbReference>
<dbReference type="RefSeq" id="WP_091739489.1">
    <property type="nucleotide sequence ID" value="NZ_FNNQ01000008.1"/>
</dbReference>
<dbReference type="CDD" id="cd00298">
    <property type="entry name" value="ACD_sHsps_p23-like"/>
    <property type="match status" value="1"/>
</dbReference>
<dbReference type="InterPro" id="IPR002068">
    <property type="entry name" value="A-crystallin/Hsp20_dom"/>
</dbReference>
<evidence type="ECO:0000313" key="4">
    <source>
        <dbReference type="Proteomes" id="UP000198534"/>
    </source>
</evidence>
<gene>
    <name evidence="3" type="ORF">SAMN05444487_1082</name>
</gene>
<evidence type="ECO:0000313" key="3">
    <source>
        <dbReference type="EMBL" id="SDW94366.1"/>
    </source>
</evidence>
<dbReference type="Gene3D" id="2.60.40.790">
    <property type="match status" value="1"/>
</dbReference>
<dbReference type="InterPro" id="IPR008978">
    <property type="entry name" value="HSP20-like_chaperone"/>
</dbReference>
<accession>A0A1H2XNQ2</accession>
<feature type="domain" description="SHSP" evidence="2">
    <location>
        <begin position="24"/>
        <end position="118"/>
    </location>
</feature>